<dbReference type="InterPro" id="IPR019197">
    <property type="entry name" value="Biotin-prot_ligase_N"/>
</dbReference>
<name>A0ABW1ICJ7_9PSEU</name>
<organism evidence="2 3">
    <name type="scientific">Pseudonocardia lutea</name>
    <dbReference type="NCBI Taxonomy" id="2172015"/>
    <lineage>
        <taxon>Bacteria</taxon>
        <taxon>Bacillati</taxon>
        <taxon>Actinomycetota</taxon>
        <taxon>Actinomycetes</taxon>
        <taxon>Pseudonocardiales</taxon>
        <taxon>Pseudonocardiaceae</taxon>
        <taxon>Pseudonocardia</taxon>
    </lineage>
</organism>
<gene>
    <name evidence="2" type="ORF">ACFQH9_17355</name>
</gene>
<accession>A0ABW1ICJ7</accession>
<protein>
    <submittedName>
        <fullName evidence="2">BPL-N domain-containing protein</fullName>
    </submittedName>
</protein>
<feature type="domain" description="Biotin-protein ligase N-terminal" evidence="1">
    <location>
        <begin position="4"/>
        <end position="98"/>
    </location>
</feature>
<keyword evidence="3" id="KW-1185">Reference proteome</keyword>
<dbReference type="EMBL" id="JBHSQK010000043">
    <property type="protein sequence ID" value="MFC5950042.1"/>
    <property type="molecule type" value="Genomic_DNA"/>
</dbReference>
<dbReference type="Proteomes" id="UP001596119">
    <property type="component" value="Unassembled WGS sequence"/>
</dbReference>
<comment type="caution">
    <text evidence="2">The sequence shown here is derived from an EMBL/GenBank/DDBJ whole genome shotgun (WGS) entry which is preliminary data.</text>
</comment>
<dbReference type="SUPFAM" id="SSF52317">
    <property type="entry name" value="Class I glutamine amidotransferase-like"/>
    <property type="match status" value="1"/>
</dbReference>
<evidence type="ECO:0000259" key="1">
    <source>
        <dbReference type="Pfam" id="PF09825"/>
    </source>
</evidence>
<evidence type="ECO:0000313" key="2">
    <source>
        <dbReference type="EMBL" id="MFC5950042.1"/>
    </source>
</evidence>
<dbReference type="InterPro" id="IPR029062">
    <property type="entry name" value="Class_I_gatase-like"/>
</dbReference>
<proteinExistence type="predicted"/>
<reference evidence="3" key="1">
    <citation type="journal article" date="2019" name="Int. J. Syst. Evol. Microbiol.">
        <title>The Global Catalogue of Microorganisms (GCM) 10K type strain sequencing project: providing services to taxonomists for standard genome sequencing and annotation.</title>
        <authorList>
            <consortium name="The Broad Institute Genomics Platform"/>
            <consortium name="The Broad Institute Genome Sequencing Center for Infectious Disease"/>
            <person name="Wu L."/>
            <person name="Ma J."/>
        </authorList>
    </citation>
    <scope>NUCLEOTIDE SEQUENCE [LARGE SCALE GENOMIC DNA]</scope>
    <source>
        <strain evidence="3">CGMCC 4.7397</strain>
    </source>
</reference>
<dbReference type="RefSeq" id="WP_379567181.1">
    <property type="nucleotide sequence ID" value="NZ_JBHSQK010000043.1"/>
</dbReference>
<dbReference type="Pfam" id="PF09825">
    <property type="entry name" value="BPL_N"/>
    <property type="match status" value="1"/>
</dbReference>
<evidence type="ECO:0000313" key="3">
    <source>
        <dbReference type="Proteomes" id="UP001596119"/>
    </source>
</evidence>
<dbReference type="Gene3D" id="3.40.50.880">
    <property type="match status" value="1"/>
</dbReference>
<sequence length="217" mass="22699">MRAVVYRGRASRPAGCAEAVGALLERHGLQVRFVGRRQLTPEVLASADVYAQPGGGTLAAGWRHLRGRRYVIRDYVAGGGRYLGFCLGGYLAGATPGFALLPGDTDRYAGSPGAATDDTGDLVLPVSWRGRPRRVFFQDGPLFLLDPGVVAGADVEILARYPEGGVAALACPFGAGRVAVAGPHPEAGPDWFTDAGLPVPDPLPTDLGHDLIDEVLA</sequence>